<feature type="region of interest" description="Disordered" evidence="8">
    <location>
        <begin position="36"/>
        <end position="95"/>
    </location>
</feature>
<dbReference type="PANTHER" id="PTHR11337:SF12">
    <property type="entry name" value="SIALOMUCIN CORE PROTEIN 24"/>
    <property type="match status" value="1"/>
</dbReference>
<reference evidence="12" key="1">
    <citation type="submission" date="2018-12" db="EMBL/GenBank/DDBJ databases">
        <authorList>
            <person name="Yazar S."/>
        </authorList>
    </citation>
    <scope>NUCLEOTIDE SEQUENCE [LARGE SCALE GENOMIC DNA]</scope>
</reference>
<dbReference type="Pfam" id="PF05283">
    <property type="entry name" value="MGC-24"/>
    <property type="match status" value="1"/>
</dbReference>
<evidence type="ECO:0000256" key="4">
    <source>
        <dbReference type="ARBA" id="ARBA00022729"/>
    </source>
</evidence>
<sequence length="229" mass="23591">MNGMRGPFRPLFWAAAACLAALCVLSAAEISAPTANFSESSSVPPSQEPTTKATPAPTTKATPAPTTKATPTPTTKTTPEPTPKPTPTQAPAPESCKEYTNCSSCVESKNATCFWTVCNGSGYCSENAATPNCTVVNSSSNCIVGPTTSPPPTNSTAKPSPAASTIPAVTTVVTSGASNVTVTPTPSTRKSTFDAASFIGGIVLVLSVQAVVFFLFKFCKSKERNYHTL</sequence>
<evidence type="ECO:0000256" key="9">
    <source>
        <dbReference type="SAM" id="Phobius"/>
    </source>
</evidence>
<dbReference type="OMA" id="CFWMECK"/>
<feature type="chain" id="PRO_5021404162" description="CD164 molecule" evidence="10">
    <location>
        <begin position="29"/>
        <end position="229"/>
    </location>
</feature>
<keyword evidence="3 9" id="KW-0812">Transmembrane</keyword>
<evidence type="ECO:0000313" key="12">
    <source>
        <dbReference type="Proteomes" id="UP000314987"/>
    </source>
</evidence>
<dbReference type="GO" id="GO:0016020">
    <property type="term" value="C:membrane"/>
    <property type="evidence" value="ECO:0007669"/>
    <property type="project" value="UniProtKB-SubCell"/>
</dbReference>
<comment type="subcellular location">
    <subcellularLocation>
        <location evidence="1">Membrane</location>
        <topology evidence="1">Single-pass type I membrane protein</topology>
    </subcellularLocation>
</comment>
<dbReference type="GO" id="GO:0005764">
    <property type="term" value="C:lysosome"/>
    <property type="evidence" value="ECO:0007669"/>
    <property type="project" value="TreeGrafter"/>
</dbReference>
<evidence type="ECO:0000256" key="2">
    <source>
        <dbReference type="ARBA" id="ARBA00005341"/>
    </source>
</evidence>
<evidence type="ECO:0000256" key="5">
    <source>
        <dbReference type="ARBA" id="ARBA00022989"/>
    </source>
</evidence>
<evidence type="ECO:0000256" key="1">
    <source>
        <dbReference type="ARBA" id="ARBA00004479"/>
    </source>
</evidence>
<keyword evidence="7" id="KW-0325">Glycoprotein</keyword>
<dbReference type="GeneTree" id="ENSGT00530000063929"/>
<name>A0A4X2KY11_VOMUR</name>
<dbReference type="InterPro" id="IPR007947">
    <property type="entry name" value="CD164_MGC24"/>
</dbReference>
<dbReference type="AlphaFoldDB" id="A0A4X2KY11"/>
<feature type="compositionally biased region" description="Pro residues" evidence="8">
    <location>
        <begin position="80"/>
        <end position="90"/>
    </location>
</feature>
<dbReference type="CTD" id="8763"/>
<evidence type="ECO:0000256" key="8">
    <source>
        <dbReference type="SAM" id="MobiDB-lite"/>
    </source>
</evidence>
<keyword evidence="12" id="KW-1185">Reference proteome</keyword>
<protein>
    <recommendedName>
        <fullName evidence="13">CD164 molecule</fullName>
    </recommendedName>
</protein>
<evidence type="ECO:0000256" key="7">
    <source>
        <dbReference type="ARBA" id="ARBA00023180"/>
    </source>
</evidence>
<organism evidence="11 12">
    <name type="scientific">Vombatus ursinus</name>
    <name type="common">Common wombat</name>
    <dbReference type="NCBI Taxonomy" id="29139"/>
    <lineage>
        <taxon>Eukaryota</taxon>
        <taxon>Metazoa</taxon>
        <taxon>Chordata</taxon>
        <taxon>Craniata</taxon>
        <taxon>Vertebrata</taxon>
        <taxon>Euteleostomi</taxon>
        <taxon>Mammalia</taxon>
        <taxon>Metatheria</taxon>
        <taxon>Diprotodontia</taxon>
        <taxon>Vombatidae</taxon>
        <taxon>Vombatus</taxon>
    </lineage>
</organism>
<feature type="signal peptide" evidence="10">
    <location>
        <begin position="1"/>
        <end position="28"/>
    </location>
</feature>
<dbReference type="RefSeq" id="XP_027711416.1">
    <property type="nucleotide sequence ID" value="XM_027855615.1"/>
</dbReference>
<evidence type="ECO:0000313" key="11">
    <source>
        <dbReference type="Ensembl" id="ENSVURP00010013932.1"/>
    </source>
</evidence>
<dbReference type="PANTHER" id="PTHR11337">
    <property type="entry name" value="MUCIN/PORIMIN"/>
    <property type="match status" value="1"/>
</dbReference>
<reference evidence="11" key="3">
    <citation type="submission" date="2025-09" db="UniProtKB">
        <authorList>
            <consortium name="Ensembl"/>
        </authorList>
    </citation>
    <scope>IDENTIFICATION</scope>
</reference>
<gene>
    <name evidence="11" type="primary">CD164</name>
</gene>
<evidence type="ECO:0000256" key="6">
    <source>
        <dbReference type="ARBA" id="ARBA00023136"/>
    </source>
</evidence>
<dbReference type="GeneID" id="114038331"/>
<keyword evidence="5 9" id="KW-1133">Transmembrane helix</keyword>
<accession>A0A4X2KY11</accession>
<proteinExistence type="inferred from homology"/>
<comment type="similarity">
    <text evidence="2">Belongs to the CD164 family.</text>
</comment>
<reference evidence="11" key="2">
    <citation type="submission" date="2025-08" db="UniProtKB">
        <authorList>
            <consortium name="Ensembl"/>
        </authorList>
    </citation>
    <scope>IDENTIFICATION</scope>
</reference>
<feature type="compositionally biased region" description="Low complexity" evidence="8">
    <location>
        <begin position="38"/>
        <end position="79"/>
    </location>
</feature>
<feature type="transmembrane region" description="Helical" evidence="9">
    <location>
        <begin position="195"/>
        <end position="216"/>
    </location>
</feature>
<dbReference type="GO" id="GO:0005768">
    <property type="term" value="C:endosome"/>
    <property type="evidence" value="ECO:0007669"/>
    <property type="project" value="TreeGrafter"/>
</dbReference>
<evidence type="ECO:0000256" key="10">
    <source>
        <dbReference type="SAM" id="SignalP"/>
    </source>
</evidence>
<dbReference type="Ensembl" id="ENSVURT00010015856.1">
    <property type="protein sequence ID" value="ENSVURP00010013932.1"/>
    <property type="gene ID" value="ENSVURG00010010695.1"/>
</dbReference>
<dbReference type="OrthoDB" id="6160056at2759"/>
<keyword evidence="6 9" id="KW-0472">Membrane</keyword>
<evidence type="ECO:0000256" key="3">
    <source>
        <dbReference type="ARBA" id="ARBA00022692"/>
    </source>
</evidence>
<evidence type="ECO:0008006" key="13">
    <source>
        <dbReference type="Google" id="ProtNLM"/>
    </source>
</evidence>
<dbReference type="Proteomes" id="UP000314987">
    <property type="component" value="Unassembled WGS sequence"/>
</dbReference>
<keyword evidence="4 10" id="KW-0732">Signal</keyword>